<feature type="binding site" evidence="4">
    <location>
        <position position="185"/>
    </location>
    <ligand>
        <name>substrate</name>
    </ligand>
</feature>
<feature type="binding site" evidence="5">
    <location>
        <position position="215"/>
    </location>
    <ligand>
        <name>UTP</name>
        <dbReference type="ChEBI" id="CHEBI:46398"/>
    </ligand>
</feature>
<dbReference type="PATRIC" id="fig|66712.6.peg.1759"/>
<dbReference type="GO" id="GO:0003983">
    <property type="term" value="F:UTP:glucose-1-phosphate uridylyltransferase activity"/>
    <property type="evidence" value="ECO:0007669"/>
    <property type="project" value="UniProtKB-EC"/>
</dbReference>
<feature type="binding site" evidence="5">
    <location>
        <position position="91"/>
    </location>
    <ligand>
        <name>UTP</name>
        <dbReference type="ChEBI" id="CHEBI:46398"/>
    </ligand>
</feature>
<dbReference type="PIRSF" id="PIRSF000806">
    <property type="entry name" value="UDPGP"/>
    <property type="match status" value="1"/>
</dbReference>
<name>A0A068VT55_PROFF</name>
<keyword evidence="2 6" id="KW-0808">Transferase</keyword>
<dbReference type="Gene3D" id="2.160.10.10">
    <property type="entry name" value="Hexapeptide repeat proteins"/>
    <property type="match status" value="1"/>
</dbReference>
<dbReference type="Gene3D" id="3.90.550.10">
    <property type="entry name" value="Spore Coat Polysaccharide Biosynthesis Protein SpsA, Chain A"/>
    <property type="match status" value="1"/>
</dbReference>
<feature type="binding site" evidence="5">
    <location>
        <position position="156"/>
    </location>
    <ligand>
        <name>UTP</name>
        <dbReference type="ChEBI" id="CHEBI:46398"/>
    </ligand>
</feature>
<evidence type="ECO:0000256" key="5">
    <source>
        <dbReference type="PIRSR" id="PIRSR000806-2"/>
    </source>
</evidence>
<dbReference type="InterPro" id="IPR002618">
    <property type="entry name" value="UDPGP_fam"/>
</dbReference>
<feature type="binding site" evidence="5">
    <location>
        <position position="184"/>
    </location>
    <ligand>
        <name>UTP</name>
        <dbReference type="ChEBI" id="CHEBI:46398"/>
    </ligand>
</feature>
<dbReference type="InterPro" id="IPR016267">
    <property type="entry name" value="UDPGP_trans"/>
</dbReference>
<dbReference type="InterPro" id="IPR029044">
    <property type="entry name" value="Nucleotide-diphossugar_trans"/>
</dbReference>
<protein>
    <submittedName>
        <fullName evidence="6">UTP--glucose-1-phosphate uridylyltransferase</fullName>
        <ecNumber evidence="6">2.7.7.9</ecNumber>
    </submittedName>
</protein>
<comment type="similarity">
    <text evidence="1">Belongs to the UDPGP type 1 family.</text>
</comment>
<keyword evidence="3 6" id="KW-0548">Nucleotidyltransferase</keyword>
<evidence type="ECO:0000256" key="3">
    <source>
        <dbReference type="ARBA" id="ARBA00022695"/>
    </source>
</evidence>
<organism evidence="6">
    <name type="scientific">Propionibacterium freudenreichii subsp. freudenreichii</name>
    <dbReference type="NCBI Taxonomy" id="66712"/>
    <lineage>
        <taxon>Bacteria</taxon>
        <taxon>Bacillati</taxon>
        <taxon>Actinomycetota</taxon>
        <taxon>Actinomycetes</taxon>
        <taxon>Propionibacteriales</taxon>
        <taxon>Propionibacteriaceae</taxon>
        <taxon>Propionibacterium</taxon>
    </lineage>
</organism>
<dbReference type="RefSeq" id="WP_036941782.1">
    <property type="nucleotide sequence ID" value="NZ_CP010341.1"/>
</dbReference>
<gene>
    <name evidence="6" type="primary">ugpA</name>
    <name evidence="6" type="ORF">PFCIRM138_00705</name>
</gene>
<dbReference type="Pfam" id="PF01704">
    <property type="entry name" value="UDPGP"/>
    <property type="match status" value="1"/>
</dbReference>
<evidence type="ECO:0000256" key="4">
    <source>
        <dbReference type="PIRSR" id="PIRSR000806-1"/>
    </source>
</evidence>
<dbReference type="KEGG" id="pfre:RM25_1727"/>
<feature type="binding site" evidence="5">
    <location>
        <position position="362"/>
    </location>
    <ligand>
        <name>UTP</name>
        <dbReference type="ChEBI" id="CHEBI:46398"/>
    </ligand>
</feature>
<dbReference type="EC" id="2.7.7.9" evidence="6"/>
<dbReference type="GO" id="GO:0006011">
    <property type="term" value="P:UDP-alpha-D-glucose metabolic process"/>
    <property type="evidence" value="ECO:0007669"/>
    <property type="project" value="InterPro"/>
</dbReference>
<proteinExistence type="inferred from homology"/>
<reference evidence="6" key="1">
    <citation type="submission" date="2014-08" db="EMBL/GenBank/DDBJ databases">
        <authorList>
            <person name="Falentin Helene"/>
        </authorList>
    </citation>
    <scope>NUCLEOTIDE SEQUENCE</scope>
</reference>
<dbReference type="PANTHER" id="PTHR43511">
    <property type="match status" value="1"/>
</dbReference>
<sequence>MSEQGLQQARDKMASAGVGRTAIEVFSDYYKQLETGATGIIPESSIRPIENPPSLADVVVTDQQARDALSKTVFIKLNGGLGTSMGLAHAKSLLQVRDGKSFLDIVVQQVRATRQQWGVKLPLLLMDSFSTHDDTMAALAEYPDLAVDGLPLDFLQSKEPKLRADDLSPVDWPADPELEWCPPGHGDIYAALYDSGLLSTLIDKGYRYAAVSNSDNLGAAPDARIAGWFASTGGDWCSEVCVRTVNDKKGGHLAIRKSDGRVILRDTAQTAPEDMKYFTDEHVHRYFHANNLWWDLVALKQKLDERHGVMGLPLIRNEKTVDPTDPSSPAVIQVESAMGAAVEVFDDARVLLVGRDRFVPVKKTNELLLLRSDVYSIGDDGRLHARVERIPGVDLGADYKFVDDFDERIPAPLGMVEATSLTVEGDWHFGTGVRVRGTVDLGPDGGTVPDGELLQGD</sequence>
<dbReference type="EMBL" id="LM676434">
    <property type="protein sequence ID" value="CEP27285.1"/>
    <property type="molecule type" value="Genomic_DNA"/>
</dbReference>
<dbReference type="SUPFAM" id="SSF53448">
    <property type="entry name" value="Nucleotide-diphospho-sugar transferases"/>
    <property type="match status" value="1"/>
</dbReference>
<accession>A0A068VT55</accession>
<dbReference type="AlphaFoldDB" id="A0A068VT55"/>
<evidence type="ECO:0000313" key="6">
    <source>
        <dbReference type="EMBL" id="CEP27285.1"/>
    </source>
</evidence>
<evidence type="ECO:0000256" key="2">
    <source>
        <dbReference type="ARBA" id="ARBA00022679"/>
    </source>
</evidence>
<evidence type="ECO:0000256" key="1">
    <source>
        <dbReference type="ARBA" id="ARBA00010401"/>
    </source>
</evidence>